<dbReference type="Pfam" id="PF11721">
    <property type="entry name" value="Malectin"/>
    <property type="match status" value="1"/>
</dbReference>
<keyword evidence="4" id="KW-1185">Reference proteome</keyword>
<accession>A0ABQ5QC67</accession>
<gene>
    <name evidence="3" type="ORF">GETHLI_02220</name>
</gene>
<dbReference type="Pfam" id="PF11958">
    <property type="entry name" value="DUF3472"/>
    <property type="match status" value="1"/>
</dbReference>
<dbReference type="RefSeq" id="WP_285569171.1">
    <property type="nucleotide sequence ID" value="NZ_BSDE01000001.1"/>
</dbReference>
<sequence length="753" mass="80799">MAFEPRFPRALNHWRTLAIVAGLCVSASQAGAQDLAYNGGKGSALIFENQINVSAAVPGTYYGMIGNAWGYGGIQMNDSVTARTGIFSIWDTTEMTTEYAYNATLDIKKHGRFGGEGTGAQFLFHYDWQYGTDYRCAYRVFPEPDGIHLRFNAFFYDASLGTWVYVVTYRANTGGTALQTDRFYSFAENYANTWGNRTATMSNAWMYSAGGGWTDLTGGWIFNIPPGDQPSQSNRPDFGQILTSSQGFRFHSDTDPATRTQAEWEAVSYAPSAAEAPIVIPYFLGCGNANAQGNWEPDGYWKDVAGDSQMRSNPAPVDASDVRNPAPQAVYQNLRKGSHFQYNLIGFLPNAEYHVRLHFVEDSATARGQRLQDVFINGGEVLGRFDIFKHAGAAHKAITRSFTAKADASGQILVEFKASAGSLLPEAVVSAITATEGRPAFRLEPRSSSIEVMRGFGTQTKETVLSLNGFSSPTHLAISGLPCGVTATFSPNPVTFDSGASAVSSTLTLASSPETRHEDRAHEREGGRVVLTASSEGRTVHVPLQVSVVAPSPTFVQANESTYVDAATSLQATYASAQVAGDLNVLAVQWQDTSAHVTSVTDSSGNAYTLAVGPTQNPDQPGTQAIYYASNIRSAEAGANTVTVTFDSPAAYPDVIIADYVGVRSLGTTAAAIGSTVTLDSGAVTTDSPNELLFSATNVPWWTDAPGTGYTQRFQSDWGNIIQDRVATTPGTYNATATQNGGAPWIIQLVTFK</sequence>
<comment type="caution">
    <text evidence="3">The sequence shown here is derived from an EMBL/GenBank/DDBJ whole genome shotgun (WGS) entry which is preliminary data.</text>
</comment>
<dbReference type="InterPro" id="IPR021720">
    <property type="entry name" value="Malectin_dom"/>
</dbReference>
<evidence type="ECO:0000313" key="3">
    <source>
        <dbReference type="EMBL" id="GLH71720.1"/>
    </source>
</evidence>
<dbReference type="InterPro" id="IPR021862">
    <property type="entry name" value="DUF3472"/>
</dbReference>
<protein>
    <recommendedName>
        <fullName evidence="2">Malectin domain-containing protein</fullName>
    </recommendedName>
</protein>
<dbReference type="Proteomes" id="UP001165069">
    <property type="component" value="Unassembled WGS sequence"/>
</dbReference>
<dbReference type="EMBL" id="BSDE01000001">
    <property type="protein sequence ID" value="GLH71720.1"/>
    <property type="molecule type" value="Genomic_DNA"/>
</dbReference>
<evidence type="ECO:0000313" key="4">
    <source>
        <dbReference type="Proteomes" id="UP001165069"/>
    </source>
</evidence>
<keyword evidence="1" id="KW-0732">Signal</keyword>
<feature type="chain" id="PRO_5047482623" description="Malectin domain-containing protein" evidence="1">
    <location>
        <begin position="33"/>
        <end position="753"/>
    </location>
</feature>
<name>A0ABQ5QC67_9BACT</name>
<organism evidence="3 4">
    <name type="scientific">Geothrix limicola</name>
    <dbReference type="NCBI Taxonomy" id="2927978"/>
    <lineage>
        <taxon>Bacteria</taxon>
        <taxon>Pseudomonadati</taxon>
        <taxon>Acidobacteriota</taxon>
        <taxon>Holophagae</taxon>
        <taxon>Holophagales</taxon>
        <taxon>Holophagaceae</taxon>
        <taxon>Geothrix</taxon>
    </lineage>
</organism>
<evidence type="ECO:0000256" key="1">
    <source>
        <dbReference type="SAM" id="SignalP"/>
    </source>
</evidence>
<evidence type="ECO:0000259" key="2">
    <source>
        <dbReference type="Pfam" id="PF11721"/>
    </source>
</evidence>
<proteinExistence type="predicted"/>
<feature type="domain" description="Malectin" evidence="2">
    <location>
        <begin position="292"/>
        <end position="406"/>
    </location>
</feature>
<dbReference type="Gene3D" id="2.60.120.430">
    <property type="entry name" value="Galactose-binding lectin"/>
    <property type="match status" value="1"/>
</dbReference>
<reference evidence="3 4" key="1">
    <citation type="journal article" date="2023" name="Antonie Van Leeuwenhoek">
        <title>Mesoterricola silvestris gen. nov., sp. nov., Mesoterricola sediminis sp. nov., Geothrix oryzae sp. nov., Geothrix edaphica sp. nov., Geothrix rubra sp. nov., and Geothrix limicola sp. nov., six novel members of Acidobacteriota isolated from soils.</title>
        <authorList>
            <person name="Itoh H."/>
            <person name="Sugisawa Y."/>
            <person name="Mise K."/>
            <person name="Xu Z."/>
            <person name="Kuniyasu M."/>
            <person name="Ushijima N."/>
            <person name="Kawano K."/>
            <person name="Kobayashi E."/>
            <person name="Shiratori Y."/>
            <person name="Masuda Y."/>
            <person name="Senoo K."/>
        </authorList>
    </citation>
    <scope>NUCLEOTIDE SEQUENCE [LARGE SCALE GENOMIC DNA]</scope>
    <source>
        <strain evidence="3 4">Red804</strain>
    </source>
</reference>
<feature type="signal peptide" evidence="1">
    <location>
        <begin position="1"/>
        <end position="32"/>
    </location>
</feature>